<evidence type="ECO:0000313" key="1">
    <source>
        <dbReference type="EMBL" id="RPA85567.1"/>
    </source>
</evidence>
<dbReference type="SFLD" id="SFLDG01129">
    <property type="entry name" value="C1.5:_HAD__Beta-PGM__Phosphata"/>
    <property type="match status" value="1"/>
</dbReference>
<dbReference type="OrthoDB" id="40579at2759"/>
<dbReference type="Proteomes" id="UP000275078">
    <property type="component" value="Unassembled WGS sequence"/>
</dbReference>
<dbReference type="Gene3D" id="3.40.50.1000">
    <property type="entry name" value="HAD superfamily/HAD-like"/>
    <property type="match status" value="1"/>
</dbReference>
<proteinExistence type="predicted"/>
<reference evidence="1 2" key="1">
    <citation type="journal article" date="2018" name="Nat. Ecol. Evol.">
        <title>Pezizomycetes genomes reveal the molecular basis of ectomycorrhizal truffle lifestyle.</title>
        <authorList>
            <person name="Murat C."/>
            <person name="Payen T."/>
            <person name="Noel B."/>
            <person name="Kuo A."/>
            <person name="Morin E."/>
            <person name="Chen J."/>
            <person name="Kohler A."/>
            <person name="Krizsan K."/>
            <person name="Balestrini R."/>
            <person name="Da Silva C."/>
            <person name="Montanini B."/>
            <person name="Hainaut M."/>
            <person name="Levati E."/>
            <person name="Barry K.W."/>
            <person name="Belfiori B."/>
            <person name="Cichocki N."/>
            <person name="Clum A."/>
            <person name="Dockter R.B."/>
            <person name="Fauchery L."/>
            <person name="Guy J."/>
            <person name="Iotti M."/>
            <person name="Le Tacon F."/>
            <person name="Lindquist E.A."/>
            <person name="Lipzen A."/>
            <person name="Malagnac F."/>
            <person name="Mello A."/>
            <person name="Molinier V."/>
            <person name="Miyauchi S."/>
            <person name="Poulain J."/>
            <person name="Riccioni C."/>
            <person name="Rubini A."/>
            <person name="Sitrit Y."/>
            <person name="Splivallo R."/>
            <person name="Traeger S."/>
            <person name="Wang M."/>
            <person name="Zifcakova L."/>
            <person name="Wipf D."/>
            <person name="Zambonelli A."/>
            <person name="Paolocci F."/>
            <person name="Nowrousian M."/>
            <person name="Ottonello S."/>
            <person name="Baldrian P."/>
            <person name="Spatafora J.W."/>
            <person name="Henrissat B."/>
            <person name="Nagy L.G."/>
            <person name="Aury J.M."/>
            <person name="Wincker P."/>
            <person name="Grigoriev I.V."/>
            <person name="Bonfante P."/>
            <person name="Martin F.M."/>
        </authorList>
    </citation>
    <scope>NUCLEOTIDE SEQUENCE [LARGE SCALE GENOMIC DNA]</scope>
    <source>
        <strain evidence="1 2">RN42</strain>
    </source>
</reference>
<dbReference type="InterPro" id="IPR036412">
    <property type="entry name" value="HAD-like_sf"/>
</dbReference>
<dbReference type="EMBL" id="ML119653">
    <property type="protein sequence ID" value="RPA85567.1"/>
    <property type="molecule type" value="Genomic_DNA"/>
</dbReference>
<dbReference type="InterPro" id="IPR023198">
    <property type="entry name" value="PGP-like_dom2"/>
</dbReference>
<evidence type="ECO:0000313" key="2">
    <source>
        <dbReference type="Proteomes" id="UP000275078"/>
    </source>
</evidence>
<dbReference type="Pfam" id="PF00702">
    <property type="entry name" value="Hydrolase"/>
    <property type="match status" value="1"/>
</dbReference>
<dbReference type="AlphaFoldDB" id="A0A3N4IJG1"/>
<dbReference type="InterPro" id="IPR023214">
    <property type="entry name" value="HAD_sf"/>
</dbReference>
<sequence length="299" mass="33963">MTASTKKPLVILFDLDDTLILNPTSRALDSTLTQSGYPPLPPHLHALTTGYHSKLLVSTIHSWAHKHHKDPETPAPTYDHLWETYERIWHERQHEITLRPGAKEVIETVAADPELDIAIVTNTFLARAKRKTGMFPVLKDNFENNYRIVTLDHPYAVANAREVRRKPHPDLYQLALEVVNEERIHAGKEPAKPDDCLVFEDSIIGVKSGLSAGMRVVWNPVEVVRDLCRVLVEGKEKDLDHWEEKAEDEEMEKLKDHINLFGKENPGLHVVDTLEGFDWGRYGMETPTASSVPTQPETV</sequence>
<dbReference type="NCBIfam" id="TIGR01509">
    <property type="entry name" value="HAD-SF-IA-v3"/>
    <property type="match status" value="1"/>
</dbReference>
<dbReference type="STRING" id="1160509.A0A3N4IJG1"/>
<organism evidence="1 2">
    <name type="scientific">Ascobolus immersus RN42</name>
    <dbReference type="NCBI Taxonomy" id="1160509"/>
    <lineage>
        <taxon>Eukaryota</taxon>
        <taxon>Fungi</taxon>
        <taxon>Dikarya</taxon>
        <taxon>Ascomycota</taxon>
        <taxon>Pezizomycotina</taxon>
        <taxon>Pezizomycetes</taxon>
        <taxon>Pezizales</taxon>
        <taxon>Ascobolaceae</taxon>
        <taxon>Ascobolus</taxon>
    </lineage>
</organism>
<dbReference type="GO" id="GO:0016791">
    <property type="term" value="F:phosphatase activity"/>
    <property type="evidence" value="ECO:0007669"/>
    <property type="project" value="UniProtKB-ARBA"/>
</dbReference>
<dbReference type="PANTHER" id="PTHR18901:SF38">
    <property type="entry name" value="PSEUDOURIDINE-5'-PHOSPHATASE"/>
    <property type="match status" value="1"/>
</dbReference>
<dbReference type="InterPro" id="IPR006439">
    <property type="entry name" value="HAD-SF_hydro_IA"/>
</dbReference>
<dbReference type="PANTHER" id="PTHR18901">
    <property type="entry name" value="2-DEOXYGLUCOSE-6-PHOSPHATE PHOSPHATASE 2"/>
    <property type="match status" value="1"/>
</dbReference>
<gene>
    <name evidence="1" type="ORF">BJ508DRAFT_302824</name>
</gene>
<accession>A0A3N4IJG1</accession>
<name>A0A3N4IJG1_ASCIM</name>
<protein>
    <submittedName>
        <fullName evidence="1">HAD-like protein</fullName>
    </submittedName>
</protein>
<keyword evidence="2" id="KW-1185">Reference proteome</keyword>
<dbReference type="SFLD" id="SFLDS00003">
    <property type="entry name" value="Haloacid_Dehalogenase"/>
    <property type="match status" value="1"/>
</dbReference>
<dbReference type="Gene3D" id="1.10.150.240">
    <property type="entry name" value="Putative phosphatase, domain 2"/>
    <property type="match status" value="1"/>
</dbReference>
<dbReference type="SUPFAM" id="SSF56784">
    <property type="entry name" value="HAD-like"/>
    <property type="match status" value="1"/>
</dbReference>